<dbReference type="EMBL" id="ABFK02000018">
    <property type="protein sequence ID" value="EDS03554.1"/>
    <property type="molecule type" value="Genomic_DNA"/>
</dbReference>
<dbReference type="Gene3D" id="1.10.3080.10">
    <property type="entry name" value="Clc chloride channel"/>
    <property type="match status" value="1"/>
</dbReference>
<dbReference type="CDD" id="cd00400">
    <property type="entry name" value="Voltage_gated_ClC"/>
    <property type="match status" value="1"/>
</dbReference>
<feature type="transmembrane region" description="Helical" evidence="11">
    <location>
        <begin position="363"/>
        <end position="387"/>
    </location>
</feature>
<dbReference type="PANTHER" id="PTHR43427:SF6">
    <property type="entry name" value="CHLORIDE CHANNEL PROTEIN CLC-E"/>
    <property type="match status" value="1"/>
</dbReference>
<evidence type="ECO:0000313" key="13">
    <source>
        <dbReference type="EMBL" id="EDS03554.1"/>
    </source>
</evidence>
<evidence type="ECO:0000256" key="1">
    <source>
        <dbReference type="ARBA" id="ARBA00004141"/>
    </source>
</evidence>
<gene>
    <name evidence="13" type="ORF">ALIPUT_01381</name>
</gene>
<dbReference type="CDD" id="cd02205">
    <property type="entry name" value="CBS_pair_SF"/>
    <property type="match status" value="1"/>
</dbReference>
<evidence type="ECO:0000256" key="6">
    <source>
        <dbReference type="ARBA" id="ARBA00023136"/>
    </source>
</evidence>
<protein>
    <submittedName>
        <fullName evidence="13">Chloride transporter, ClC family</fullName>
    </submittedName>
</protein>
<keyword evidence="3 11" id="KW-0812">Transmembrane</keyword>
<feature type="transmembrane region" description="Helical" evidence="11">
    <location>
        <begin position="33"/>
        <end position="56"/>
    </location>
</feature>
<dbReference type="RefSeq" id="WP_004330191.1">
    <property type="nucleotide sequence ID" value="NZ_DS499581.1"/>
</dbReference>
<sequence>MFKRITPQTIADWGERIYIRFLELTKRFTSTQIMALLAIIVGVLAGLGTCLFELLLYGIKAGLTHWFPVEQSHFLFLFYPVIGIILASLFVKYVVKDNISEGVTRVLYAMSRKNSYIASHNCWTSVVGGATTIGFGGSVGPEAPIVLTGAAIGSNISRLAHLNYKNTTLLLCCGAGAALAAIFKAPITGVVFVLEILMLDLTSRTVVPLLISSITAAAVALTIRGFDPIIAISLTPDDAFRLNQIPLFVLLGIFCGLMSYYFTTVNARVGAFFKKIDSPYKKWLIGGAVLGILIYIFPPLYGEGYEGFMSLMHGNTTELFNNSLFYRFSQIDWVVILFIVGTMFFKVIAMASTNAAGGVGGTFAPSLFVGAFMGAITALVCNTLFGWNLSLVSFTLVGMAGVMSGVMKAPLTSIFLIAELSSGYGLFIPLMITACIAFAIDYYLDPDSIYTKQLRQNGELITHNKDESVFVFLRLDDLIQDDGVYIHPSQTLGDIVQIMSRERHDDYFPVLDNEKHLLGIVRLNDVREDLFNPQKYGNPITRYMLLSPDTILQHEQIQSVLRRFDENHVWVLPVVDKEKHYLGYISKSRIMTAYREQLVKISQ</sequence>
<dbReference type="GO" id="GO:0005254">
    <property type="term" value="F:chloride channel activity"/>
    <property type="evidence" value="ECO:0007669"/>
    <property type="project" value="UniProtKB-KW"/>
</dbReference>
<evidence type="ECO:0000256" key="7">
    <source>
        <dbReference type="ARBA" id="ARBA00023173"/>
    </source>
</evidence>
<feature type="domain" description="CBS" evidence="12">
    <location>
        <begin position="544"/>
        <end position="601"/>
    </location>
</feature>
<feature type="transmembrane region" description="Helical" evidence="11">
    <location>
        <begin position="394"/>
        <end position="418"/>
    </location>
</feature>
<evidence type="ECO:0000256" key="2">
    <source>
        <dbReference type="ARBA" id="ARBA00022448"/>
    </source>
</evidence>
<dbReference type="SMART" id="SM00116">
    <property type="entry name" value="CBS"/>
    <property type="match status" value="2"/>
</dbReference>
<organism evidence="13 14">
    <name type="scientific">Alistipes putredinis DSM 17216</name>
    <dbReference type="NCBI Taxonomy" id="445970"/>
    <lineage>
        <taxon>Bacteria</taxon>
        <taxon>Pseudomonadati</taxon>
        <taxon>Bacteroidota</taxon>
        <taxon>Bacteroidia</taxon>
        <taxon>Bacteroidales</taxon>
        <taxon>Rikenellaceae</taxon>
        <taxon>Alistipes</taxon>
    </lineage>
</organism>
<dbReference type="HOGENOM" id="CLU_015263_5_1_10"/>
<dbReference type="GO" id="GO:0034707">
    <property type="term" value="C:chloride channel complex"/>
    <property type="evidence" value="ECO:0007669"/>
    <property type="project" value="UniProtKB-KW"/>
</dbReference>
<dbReference type="GeneID" id="73804223"/>
<comment type="subcellular location">
    <subcellularLocation>
        <location evidence="1">Membrane</location>
        <topology evidence="1">Multi-pass membrane protein</topology>
    </subcellularLocation>
</comment>
<evidence type="ECO:0000256" key="5">
    <source>
        <dbReference type="ARBA" id="ARBA00023065"/>
    </source>
</evidence>
<reference evidence="13" key="1">
    <citation type="submission" date="2007-10" db="EMBL/GenBank/DDBJ databases">
        <authorList>
            <person name="Fulton L."/>
            <person name="Clifton S."/>
            <person name="Fulton B."/>
            <person name="Xu J."/>
            <person name="Minx P."/>
            <person name="Pepin K.H."/>
            <person name="Johnson M."/>
            <person name="Thiruvilangam P."/>
            <person name="Bhonagiri V."/>
            <person name="Nash W.E."/>
            <person name="Mardis E.R."/>
            <person name="Wilson R.K."/>
        </authorList>
    </citation>
    <scope>NUCLEOTIDE SEQUENCE [LARGE SCALE GENOMIC DNA]</scope>
    <source>
        <strain evidence="13">DSM 17216</strain>
    </source>
</reference>
<dbReference type="InterPro" id="IPR000644">
    <property type="entry name" value="CBS_dom"/>
</dbReference>
<evidence type="ECO:0000256" key="3">
    <source>
        <dbReference type="ARBA" id="ARBA00022692"/>
    </source>
</evidence>
<dbReference type="SUPFAM" id="SSF54631">
    <property type="entry name" value="CBS-domain pair"/>
    <property type="match status" value="1"/>
</dbReference>
<dbReference type="Pfam" id="PF00654">
    <property type="entry name" value="Voltage_CLC"/>
    <property type="match status" value="1"/>
</dbReference>
<feature type="transmembrane region" description="Helical" evidence="11">
    <location>
        <begin position="76"/>
        <end position="95"/>
    </location>
</feature>
<keyword evidence="2" id="KW-0813">Transport</keyword>
<accession>B0MW79</accession>
<feature type="transmembrane region" description="Helical" evidence="11">
    <location>
        <begin position="206"/>
        <end position="224"/>
    </location>
</feature>
<dbReference type="InterPro" id="IPR050368">
    <property type="entry name" value="ClC-type_chloride_channel"/>
</dbReference>
<feature type="transmembrane region" description="Helical" evidence="11">
    <location>
        <begin position="168"/>
        <end position="194"/>
    </location>
</feature>
<keyword evidence="5" id="KW-0406">Ion transport</keyword>
<dbReference type="InterPro" id="IPR014743">
    <property type="entry name" value="Cl-channel_core"/>
</dbReference>
<feature type="transmembrane region" description="Helical" evidence="11">
    <location>
        <begin position="245"/>
        <end position="263"/>
    </location>
</feature>
<dbReference type="AlphaFoldDB" id="B0MW79"/>
<dbReference type="SUPFAM" id="SSF81340">
    <property type="entry name" value="Clc chloride channel"/>
    <property type="match status" value="1"/>
</dbReference>
<comment type="caution">
    <text evidence="13">The sequence shown here is derived from an EMBL/GenBank/DDBJ whole genome shotgun (WGS) entry which is preliminary data.</text>
</comment>
<proteinExistence type="predicted"/>
<evidence type="ECO:0000256" key="10">
    <source>
        <dbReference type="PROSITE-ProRule" id="PRU00703"/>
    </source>
</evidence>
<feature type="transmembrane region" description="Helical" evidence="11">
    <location>
        <begin position="424"/>
        <end position="444"/>
    </location>
</feature>
<keyword evidence="6 11" id="KW-0472">Membrane</keyword>
<keyword evidence="14" id="KW-1185">Reference proteome</keyword>
<evidence type="ECO:0000256" key="4">
    <source>
        <dbReference type="ARBA" id="ARBA00022989"/>
    </source>
</evidence>
<keyword evidence="7" id="KW-0869">Chloride channel</keyword>
<reference evidence="13" key="2">
    <citation type="submission" date="2013-09" db="EMBL/GenBank/DDBJ databases">
        <title>Draft genome sequence of Alistipes putredinis (DSM 17216).</title>
        <authorList>
            <person name="Sudarsanam P."/>
            <person name="Ley R."/>
            <person name="Guruge J."/>
            <person name="Turnbaugh P.J."/>
            <person name="Mahowald M."/>
            <person name="Liep D."/>
            <person name="Gordon J."/>
        </authorList>
    </citation>
    <scope>NUCLEOTIDE SEQUENCE</scope>
    <source>
        <strain evidence="13">DSM 17216</strain>
    </source>
</reference>
<dbReference type="PROSITE" id="PS51371">
    <property type="entry name" value="CBS"/>
    <property type="match status" value="2"/>
</dbReference>
<keyword evidence="9" id="KW-0407">Ion channel</keyword>
<dbReference type="Pfam" id="PF00571">
    <property type="entry name" value="CBS"/>
    <property type="match status" value="2"/>
</dbReference>
<dbReference type="eggNOG" id="COG0517">
    <property type="taxonomic scope" value="Bacteria"/>
</dbReference>
<feature type="transmembrane region" description="Helical" evidence="11">
    <location>
        <begin position="333"/>
        <end position="351"/>
    </location>
</feature>
<keyword evidence="4 11" id="KW-1133">Transmembrane helix</keyword>
<dbReference type="InterPro" id="IPR001807">
    <property type="entry name" value="ClC"/>
</dbReference>
<dbReference type="PRINTS" id="PR00762">
    <property type="entry name" value="CLCHANNEL"/>
</dbReference>
<dbReference type="eggNOG" id="COG0038">
    <property type="taxonomic scope" value="Bacteria"/>
</dbReference>
<feature type="domain" description="CBS" evidence="12">
    <location>
        <begin position="478"/>
        <end position="536"/>
    </location>
</feature>
<dbReference type="Gene3D" id="3.10.580.10">
    <property type="entry name" value="CBS-domain"/>
    <property type="match status" value="1"/>
</dbReference>
<evidence type="ECO:0000313" key="14">
    <source>
        <dbReference type="Proteomes" id="UP000005819"/>
    </source>
</evidence>
<evidence type="ECO:0000256" key="11">
    <source>
        <dbReference type="SAM" id="Phobius"/>
    </source>
</evidence>
<dbReference type="InterPro" id="IPR046342">
    <property type="entry name" value="CBS_dom_sf"/>
</dbReference>
<dbReference type="Proteomes" id="UP000005819">
    <property type="component" value="Unassembled WGS sequence"/>
</dbReference>
<keyword evidence="8" id="KW-0868">Chloride</keyword>
<name>B0MW79_9BACT</name>
<evidence type="ECO:0000256" key="8">
    <source>
        <dbReference type="ARBA" id="ARBA00023214"/>
    </source>
</evidence>
<dbReference type="PANTHER" id="PTHR43427">
    <property type="entry name" value="CHLORIDE CHANNEL PROTEIN CLC-E"/>
    <property type="match status" value="1"/>
</dbReference>
<keyword evidence="10" id="KW-0129">CBS domain</keyword>
<evidence type="ECO:0000259" key="12">
    <source>
        <dbReference type="PROSITE" id="PS51371"/>
    </source>
</evidence>
<evidence type="ECO:0000256" key="9">
    <source>
        <dbReference type="ARBA" id="ARBA00023303"/>
    </source>
</evidence>
<feature type="transmembrane region" description="Helical" evidence="11">
    <location>
        <begin position="283"/>
        <end position="302"/>
    </location>
</feature>